<dbReference type="OrthoDB" id="1924287at2759"/>
<dbReference type="GO" id="GO:0003723">
    <property type="term" value="F:RNA binding"/>
    <property type="evidence" value="ECO:0007669"/>
    <property type="project" value="TreeGrafter"/>
</dbReference>
<organism evidence="1 2">
    <name type="scientific">Cinara cedri</name>
    <dbReference type="NCBI Taxonomy" id="506608"/>
    <lineage>
        <taxon>Eukaryota</taxon>
        <taxon>Metazoa</taxon>
        <taxon>Ecdysozoa</taxon>
        <taxon>Arthropoda</taxon>
        <taxon>Hexapoda</taxon>
        <taxon>Insecta</taxon>
        <taxon>Pterygota</taxon>
        <taxon>Neoptera</taxon>
        <taxon>Paraneoptera</taxon>
        <taxon>Hemiptera</taxon>
        <taxon>Sternorrhyncha</taxon>
        <taxon>Aphidomorpha</taxon>
        <taxon>Aphidoidea</taxon>
        <taxon>Aphididae</taxon>
        <taxon>Lachninae</taxon>
        <taxon>Cinara</taxon>
    </lineage>
</organism>
<gene>
    <name evidence="1" type="ORF">CINCED_3A025297</name>
</gene>
<dbReference type="SUPFAM" id="SSF48371">
    <property type="entry name" value="ARM repeat"/>
    <property type="match status" value="1"/>
</dbReference>
<proteinExistence type="predicted"/>
<reference evidence="1 2" key="1">
    <citation type="submission" date="2019-08" db="EMBL/GenBank/DDBJ databases">
        <authorList>
            <person name="Alioto T."/>
            <person name="Alioto T."/>
            <person name="Gomez Garrido J."/>
        </authorList>
    </citation>
    <scope>NUCLEOTIDE SEQUENCE [LARGE SCALE GENOMIC DNA]</scope>
</reference>
<protein>
    <submittedName>
        <fullName evidence="1">Armadillo-type fold</fullName>
    </submittedName>
</protein>
<dbReference type="PANTHER" id="PTHR18034">
    <property type="entry name" value="CELL CYCLE CONTROL PROTEIN CWF22-RELATED"/>
    <property type="match status" value="1"/>
</dbReference>
<evidence type="ECO:0000313" key="2">
    <source>
        <dbReference type="Proteomes" id="UP000325440"/>
    </source>
</evidence>
<name>A0A5E4NM67_9HEMI</name>
<dbReference type="Proteomes" id="UP000325440">
    <property type="component" value="Unassembled WGS sequence"/>
</dbReference>
<sequence>MPFIHEEIINKSSDCFQRVSWNILNQSISALVKNIKSTLINDIPKIKNKLLYLNIITGKGLLCSSIMREQLNSGMDITYKYAFLMSLINCEFSEIGILLLKRCLHNFFCEYYRSALDKHPTHRFSYLSFIAHLVNYGLAHPIVAVDLVKLFLKKPTEESIKMAFIVIHTCGHHMRKMCSVDMDDIANTDLNSLGNIDSGVKFKINITIFGLIKNNKYSSIKFPTIGTIDYKNTHLFKLNDYIIDPEAYLNYYAYKPTCDAETYRLYYEQFILTENNRDNYLLIYDIHEGLQENTMATYNVKNIPKNMKFIKRTISELVTNWFIFDYETNARKLMKLKIEQGQETMVCALLMKLCYTTKNNYAIVERIGYITQIFVQLDEFFVKPLEQSFPHNYLNAHIFNPIEIICISKYYAHLLFSDTISWDVFSIIDINTMDKNNDSRQLIFVVTLFYELLNNLGYDNLANRICSEFNIKAFEKIFLLDGAIELFQSMKLEKFVYMYKQSYNSMKYYLKDN</sequence>
<accession>A0A5E4NM67</accession>
<dbReference type="AlphaFoldDB" id="A0A5E4NM67"/>
<dbReference type="GO" id="GO:0000398">
    <property type="term" value="P:mRNA splicing, via spliceosome"/>
    <property type="evidence" value="ECO:0007669"/>
    <property type="project" value="TreeGrafter"/>
</dbReference>
<dbReference type="InterPro" id="IPR050781">
    <property type="entry name" value="CWC22_splicing_factor"/>
</dbReference>
<evidence type="ECO:0000313" key="1">
    <source>
        <dbReference type="EMBL" id="VVC46032.1"/>
    </source>
</evidence>
<dbReference type="PANTHER" id="PTHR18034:SF3">
    <property type="entry name" value="PRE-MRNA-SPLICING FACTOR CWC22 HOMOLOG"/>
    <property type="match status" value="1"/>
</dbReference>
<keyword evidence="2" id="KW-1185">Reference proteome</keyword>
<dbReference type="Gene3D" id="1.25.40.180">
    <property type="match status" value="1"/>
</dbReference>
<dbReference type="EMBL" id="CABPRJ010002429">
    <property type="protein sequence ID" value="VVC46032.1"/>
    <property type="molecule type" value="Genomic_DNA"/>
</dbReference>
<dbReference type="GO" id="GO:0071013">
    <property type="term" value="C:catalytic step 2 spliceosome"/>
    <property type="evidence" value="ECO:0007669"/>
    <property type="project" value="TreeGrafter"/>
</dbReference>
<dbReference type="InterPro" id="IPR016024">
    <property type="entry name" value="ARM-type_fold"/>
</dbReference>